<evidence type="ECO:0000256" key="5">
    <source>
        <dbReference type="ARBA" id="ARBA00022692"/>
    </source>
</evidence>
<evidence type="ECO:0000256" key="7">
    <source>
        <dbReference type="ARBA" id="ARBA00023136"/>
    </source>
</evidence>
<feature type="transmembrane region" description="Helical" evidence="8">
    <location>
        <begin position="314"/>
        <end position="335"/>
    </location>
</feature>
<comment type="caution">
    <text evidence="9">The sequence shown here is derived from an EMBL/GenBank/DDBJ whole genome shotgun (WGS) entry which is preliminary data.</text>
</comment>
<feature type="transmembrane region" description="Helical" evidence="8">
    <location>
        <begin position="225"/>
        <end position="252"/>
    </location>
</feature>
<keyword evidence="7 8" id="KW-0472">Membrane</keyword>
<evidence type="ECO:0000256" key="3">
    <source>
        <dbReference type="ARBA" id="ARBA00022475"/>
    </source>
</evidence>
<keyword evidence="3" id="KW-1003">Cell membrane</keyword>
<feature type="transmembrane region" description="Helical" evidence="8">
    <location>
        <begin position="90"/>
        <end position="108"/>
    </location>
</feature>
<keyword evidence="5 8" id="KW-0812">Transmembrane</keyword>
<dbReference type="EMBL" id="VCKW01000063">
    <property type="protein sequence ID" value="TMR01234.1"/>
    <property type="molecule type" value="Genomic_DNA"/>
</dbReference>
<protein>
    <submittedName>
        <fullName evidence="9">ABC transporter permease</fullName>
    </submittedName>
</protein>
<accession>A0A5C4JCQ9</accession>
<keyword evidence="10" id="KW-1185">Reference proteome</keyword>
<feature type="transmembrane region" description="Helical" evidence="8">
    <location>
        <begin position="181"/>
        <end position="204"/>
    </location>
</feature>
<gene>
    <name evidence="9" type="ORF">ETD83_14625</name>
</gene>
<dbReference type="OrthoDB" id="3468954at2"/>
<name>A0A5C4JCQ9_9ACTN</name>
<feature type="transmembrane region" description="Helical" evidence="8">
    <location>
        <begin position="264"/>
        <end position="282"/>
    </location>
</feature>
<evidence type="ECO:0000256" key="2">
    <source>
        <dbReference type="ARBA" id="ARBA00022448"/>
    </source>
</evidence>
<dbReference type="RefSeq" id="WP_138645667.1">
    <property type="nucleotide sequence ID" value="NZ_VCKW01000063.1"/>
</dbReference>
<keyword evidence="6 8" id="KW-1133">Transmembrane helix</keyword>
<evidence type="ECO:0000313" key="9">
    <source>
        <dbReference type="EMBL" id="TMR01234.1"/>
    </source>
</evidence>
<evidence type="ECO:0000256" key="8">
    <source>
        <dbReference type="SAM" id="Phobius"/>
    </source>
</evidence>
<dbReference type="PANTHER" id="PTHR32196:SF21">
    <property type="entry name" value="ABC TRANSPORTER PERMEASE PROTEIN YPHD-RELATED"/>
    <property type="match status" value="1"/>
</dbReference>
<dbReference type="GO" id="GO:0005886">
    <property type="term" value="C:plasma membrane"/>
    <property type="evidence" value="ECO:0007669"/>
    <property type="project" value="UniProtKB-SubCell"/>
</dbReference>
<dbReference type="Pfam" id="PF02653">
    <property type="entry name" value="BPD_transp_2"/>
    <property type="match status" value="1"/>
</dbReference>
<dbReference type="PANTHER" id="PTHR32196">
    <property type="entry name" value="ABC TRANSPORTER PERMEASE PROTEIN YPHD-RELATED-RELATED"/>
    <property type="match status" value="1"/>
</dbReference>
<dbReference type="CDD" id="cd06579">
    <property type="entry name" value="TM_PBP1_transp_AraH_like"/>
    <property type="match status" value="1"/>
</dbReference>
<evidence type="ECO:0000256" key="4">
    <source>
        <dbReference type="ARBA" id="ARBA00022519"/>
    </source>
</evidence>
<dbReference type="GO" id="GO:0022857">
    <property type="term" value="F:transmembrane transporter activity"/>
    <property type="evidence" value="ECO:0007669"/>
    <property type="project" value="InterPro"/>
</dbReference>
<comment type="subcellular location">
    <subcellularLocation>
        <location evidence="1">Cell membrane</location>
        <topology evidence="1">Multi-pass membrane protein</topology>
    </subcellularLocation>
</comment>
<reference evidence="9 10" key="1">
    <citation type="submission" date="2019-05" db="EMBL/GenBank/DDBJ databases">
        <title>Draft genome sequence of Actinomadura sp. 14C53.</title>
        <authorList>
            <person name="Saricaoglu S."/>
            <person name="Isik K."/>
        </authorList>
    </citation>
    <scope>NUCLEOTIDE SEQUENCE [LARGE SCALE GENOMIC DNA]</scope>
    <source>
        <strain evidence="9 10">14C53</strain>
    </source>
</reference>
<keyword evidence="4" id="KW-0997">Cell inner membrane</keyword>
<dbReference type="AlphaFoldDB" id="A0A5C4JCQ9"/>
<keyword evidence="2" id="KW-0813">Transport</keyword>
<feature type="transmembrane region" description="Helical" evidence="8">
    <location>
        <begin position="62"/>
        <end position="83"/>
    </location>
</feature>
<sequence>MSGTRLREPARESAEARPPAARTGRLSAYGERYGLVLLLVGVIAFFSVLPASSTAFTSTANVQSVLASIAVVAVLAVAAVFPLACGQFDFSVAATSLVSSIVCAATISNHDAPLPLAVLCGVGAGVLVGLVNAVLVALLRLNAFVITIGTATLLPGLVQWYTQGVDLVRGISQPLRDFGSLTWLGLPRVIWLVALITAVCWFTLAHTAFGRRLYAVGSNASAARLVGIPVTTLTFGALVTSGGLAGIAGVILTARNGGGLVDSGADLLFPALAAVFLGATAIDPGRYNVLGAVVGTLFVAVSVSGLTLAGTAEWVPAVFNGAALIVAVAVSTLLARRRGGPLAGARQGNR</sequence>
<feature type="transmembrane region" description="Helical" evidence="8">
    <location>
        <begin position="143"/>
        <end position="161"/>
    </location>
</feature>
<evidence type="ECO:0000256" key="1">
    <source>
        <dbReference type="ARBA" id="ARBA00004651"/>
    </source>
</evidence>
<dbReference type="InterPro" id="IPR001851">
    <property type="entry name" value="ABC_transp_permease"/>
</dbReference>
<evidence type="ECO:0000256" key="6">
    <source>
        <dbReference type="ARBA" id="ARBA00022989"/>
    </source>
</evidence>
<feature type="transmembrane region" description="Helical" evidence="8">
    <location>
        <begin position="35"/>
        <end position="56"/>
    </location>
</feature>
<organism evidence="9 10">
    <name type="scientific">Actinomadura soli</name>
    <dbReference type="NCBI Taxonomy" id="2508997"/>
    <lineage>
        <taxon>Bacteria</taxon>
        <taxon>Bacillati</taxon>
        <taxon>Actinomycetota</taxon>
        <taxon>Actinomycetes</taxon>
        <taxon>Streptosporangiales</taxon>
        <taxon>Thermomonosporaceae</taxon>
        <taxon>Actinomadura</taxon>
    </lineage>
</organism>
<dbReference type="Proteomes" id="UP000309174">
    <property type="component" value="Unassembled WGS sequence"/>
</dbReference>
<proteinExistence type="predicted"/>
<feature type="transmembrane region" description="Helical" evidence="8">
    <location>
        <begin position="289"/>
        <end position="308"/>
    </location>
</feature>
<evidence type="ECO:0000313" key="10">
    <source>
        <dbReference type="Proteomes" id="UP000309174"/>
    </source>
</evidence>
<feature type="transmembrane region" description="Helical" evidence="8">
    <location>
        <begin position="114"/>
        <end position="136"/>
    </location>
</feature>